<feature type="transmembrane region" description="Helical" evidence="1">
    <location>
        <begin position="62"/>
        <end position="83"/>
    </location>
</feature>
<evidence type="ECO:0000313" key="2">
    <source>
        <dbReference type="EnsemblPlants" id="HORVU.MOREX.r3.5HG0511730.1.CDS1"/>
    </source>
</evidence>
<dbReference type="EnsemblPlants" id="HORVU.MOREX.r3.5HG0511730.1">
    <property type="protein sequence ID" value="HORVU.MOREX.r3.5HG0511730.1.CDS1"/>
    <property type="gene ID" value="HORVU.MOREX.r3.5HG0511730"/>
</dbReference>
<keyword evidence="1" id="KW-0472">Membrane</keyword>
<organism evidence="2 3">
    <name type="scientific">Hordeum vulgare subsp. vulgare</name>
    <name type="common">Domesticated barley</name>
    <dbReference type="NCBI Taxonomy" id="112509"/>
    <lineage>
        <taxon>Eukaryota</taxon>
        <taxon>Viridiplantae</taxon>
        <taxon>Streptophyta</taxon>
        <taxon>Embryophyta</taxon>
        <taxon>Tracheophyta</taxon>
        <taxon>Spermatophyta</taxon>
        <taxon>Magnoliopsida</taxon>
        <taxon>Liliopsida</taxon>
        <taxon>Poales</taxon>
        <taxon>Poaceae</taxon>
        <taxon>BOP clade</taxon>
        <taxon>Pooideae</taxon>
        <taxon>Triticodae</taxon>
        <taxon>Triticeae</taxon>
        <taxon>Hordeinae</taxon>
        <taxon>Hordeum</taxon>
    </lineage>
</organism>
<name>A0A8I6XSR3_HORVV</name>
<dbReference type="AlphaFoldDB" id="A0A8I6XSR3"/>
<sequence>MAPSTLPSASRCNGACREKLNSMDLLQYMAPVAVVLLVPATLMMEPDALGAAVELAREDPSFVWMLIGKSSLAYLLNLTNFLVTKHTSPLTLQVRPANHGALSAH</sequence>
<dbReference type="Gramene" id="HORVU.MOREX.r3.5HG0511730.1">
    <property type="protein sequence ID" value="HORVU.MOREX.r3.5HG0511730.1.CDS1"/>
    <property type="gene ID" value="HORVU.MOREX.r3.5HG0511730"/>
</dbReference>
<keyword evidence="3" id="KW-1185">Reference proteome</keyword>
<protein>
    <submittedName>
        <fullName evidence="2">Uncharacterized protein</fullName>
    </submittedName>
</protein>
<evidence type="ECO:0000256" key="1">
    <source>
        <dbReference type="SAM" id="Phobius"/>
    </source>
</evidence>
<keyword evidence="1" id="KW-0812">Transmembrane</keyword>
<dbReference type="Proteomes" id="UP000011116">
    <property type="component" value="Chromosome 5H"/>
</dbReference>
<reference evidence="3" key="1">
    <citation type="journal article" date="2012" name="Nature">
        <title>A physical, genetic and functional sequence assembly of the barley genome.</title>
        <authorList>
            <consortium name="The International Barley Genome Sequencing Consortium"/>
            <person name="Mayer K.F."/>
            <person name="Waugh R."/>
            <person name="Brown J.W."/>
            <person name="Schulman A."/>
            <person name="Langridge P."/>
            <person name="Platzer M."/>
            <person name="Fincher G.B."/>
            <person name="Muehlbauer G.J."/>
            <person name="Sato K."/>
            <person name="Close T.J."/>
            <person name="Wise R.P."/>
            <person name="Stein N."/>
        </authorList>
    </citation>
    <scope>NUCLEOTIDE SEQUENCE [LARGE SCALE GENOMIC DNA]</scope>
    <source>
        <strain evidence="3">cv. Morex</strain>
    </source>
</reference>
<reference evidence="2" key="2">
    <citation type="submission" date="2020-10" db="EMBL/GenBank/DDBJ databases">
        <authorList>
            <person name="Scholz U."/>
            <person name="Mascher M."/>
            <person name="Fiebig A."/>
        </authorList>
    </citation>
    <scope>NUCLEOTIDE SEQUENCE [LARGE SCALE GENOMIC DNA]</scope>
    <source>
        <strain evidence="2">cv. Morex</strain>
    </source>
</reference>
<feature type="transmembrane region" description="Helical" evidence="1">
    <location>
        <begin position="25"/>
        <end position="42"/>
    </location>
</feature>
<accession>A0A8I6XSR3</accession>
<keyword evidence="1" id="KW-1133">Transmembrane helix</keyword>
<reference evidence="2" key="3">
    <citation type="submission" date="2022-01" db="UniProtKB">
        <authorList>
            <consortium name="EnsemblPlants"/>
        </authorList>
    </citation>
    <scope>IDENTIFICATION</scope>
    <source>
        <strain evidence="2">subsp. vulgare</strain>
    </source>
</reference>
<evidence type="ECO:0000313" key="3">
    <source>
        <dbReference type="Proteomes" id="UP000011116"/>
    </source>
</evidence>
<proteinExistence type="predicted"/>